<feature type="domain" description="PLOD1-3-like GT" evidence="1">
    <location>
        <begin position="34"/>
        <end position="238"/>
    </location>
</feature>
<dbReference type="OrthoDB" id="410595at2759"/>
<proteinExistence type="predicted"/>
<dbReference type="EMBL" id="LSRX01000235">
    <property type="protein sequence ID" value="OLQ03467.1"/>
    <property type="molecule type" value="Genomic_DNA"/>
</dbReference>
<dbReference type="AlphaFoldDB" id="A0A1Q9E7R8"/>
<keyword evidence="2" id="KW-0560">Oxidoreductase</keyword>
<reference evidence="2 3" key="1">
    <citation type="submission" date="2016-02" db="EMBL/GenBank/DDBJ databases">
        <title>Genome analysis of coral dinoflagellate symbionts highlights evolutionary adaptations to a symbiotic lifestyle.</title>
        <authorList>
            <person name="Aranda M."/>
            <person name="Li Y."/>
            <person name="Liew Y.J."/>
            <person name="Baumgarten S."/>
            <person name="Simakov O."/>
            <person name="Wilson M."/>
            <person name="Piel J."/>
            <person name="Ashoor H."/>
            <person name="Bougouffa S."/>
            <person name="Bajic V.B."/>
            <person name="Ryu T."/>
            <person name="Ravasi T."/>
            <person name="Bayer T."/>
            <person name="Micklem G."/>
            <person name="Kim H."/>
            <person name="Bhak J."/>
            <person name="Lajeunesse T.C."/>
            <person name="Voolstra C.R."/>
        </authorList>
    </citation>
    <scope>NUCLEOTIDE SEQUENCE [LARGE SCALE GENOMIC DNA]</scope>
    <source>
        <strain evidence="2 3">CCMP2467</strain>
    </source>
</reference>
<dbReference type="Proteomes" id="UP000186817">
    <property type="component" value="Unassembled WGS sequence"/>
</dbReference>
<evidence type="ECO:0000259" key="1">
    <source>
        <dbReference type="Pfam" id="PF25342"/>
    </source>
</evidence>
<evidence type="ECO:0000313" key="3">
    <source>
        <dbReference type="Proteomes" id="UP000186817"/>
    </source>
</evidence>
<dbReference type="GO" id="GO:0051213">
    <property type="term" value="F:dioxygenase activity"/>
    <property type="evidence" value="ECO:0007669"/>
    <property type="project" value="UniProtKB-KW"/>
</dbReference>
<dbReference type="Pfam" id="PF25342">
    <property type="entry name" value="GT_PLOD"/>
    <property type="match status" value="1"/>
</dbReference>
<keyword evidence="2" id="KW-0223">Dioxygenase</keyword>
<accession>A0A1Q9E7R8</accession>
<dbReference type="OMA" id="MRFINCW"/>
<keyword evidence="3" id="KW-1185">Reference proteome</keyword>
<sequence>MPLSWLSCASVAMLLQSRGVEAELQVARSAVNSTKLHLMTFMFNMHRSFAYLQVSAEANQMFPHVLGLGKGNSWGTMEKANAMRTFALTQNDQDVLIYADAFDCLVLGSRSEILRKFEELESESGRSIVFGAEETCFPNSDGICEKTPPAKHRWRYLNSGILVGRVHAFKTMLPKRSEEHVNDQVWFQLYRRDNPDKVLLDTDCKLICTLLRLQEDGVDVGVGRLHVRPTGTAPALVHFPGFGHRTRWVDGRPTSSLQDAFRQLFPQESAYLMEGWWFGIQVEATHDLKIYDGPGWWLLFTSVLCLQCNAGGTVSDDCTSLRHSDLCFWLNLRWFLLLLALAFCVLLCLPGRQGGGCRCQAWWPKQKLAVREA</sequence>
<organism evidence="2 3">
    <name type="scientific">Symbiodinium microadriaticum</name>
    <name type="common">Dinoflagellate</name>
    <name type="synonym">Zooxanthella microadriatica</name>
    <dbReference type="NCBI Taxonomy" id="2951"/>
    <lineage>
        <taxon>Eukaryota</taxon>
        <taxon>Sar</taxon>
        <taxon>Alveolata</taxon>
        <taxon>Dinophyceae</taxon>
        <taxon>Suessiales</taxon>
        <taxon>Symbiodiniaceae</taxon>
        <taxon>Symbiodinium</taxon>
    </lineage>
</organism>
<evidence type="ECO:0000313" key="2">
    <source>
        <dbReference type="EMBL" id="OLQ03467.1"/>
    </source>
</evidence>
<dbReference type="CDD" id="cd22997">
    <property type="entry name" value="GT_LH"/>
    <property type="match status" value="1"/>
</dbReference>
<comment type="caution">
    <text evidence="2">The sequence shown here is derived from an EMBL/GenBank/DDBJ whole genome shotgun (WGS) entry which is preliminary data.</text>
</comment>
<dbReference type="InterPro" id="IPR057589">
    <property type="entry name" value="GT_PLOD"/>
</dbReference>
<protein>
    <submittedName>
        <fullName evidence="2">Procollagen-lysine,2-oxoglutarate 5-dioxygenase</fullName>
    </submittedName>
</protein>
<gene>
    <name evidence="2" type="primary">let-268</name>
    <name evidence="2" type="ORF">AK812_SmicGene13584</name>
</gene>
<name>A0A1Q9E7R8_SYMMI</name>